<dbReference type="PRINTS" id="PR00260">
    <property type="entry name" value="CHEMTRNSDUCR"/>
</dbReference>
<dbReference type="InterPro" id="IPR004090">
    <property type="entry name" value="Chemotax_Me-accpt_rcpt"/>
</dbReference>
<comment type="caution">
    <text evidence="10">The sequence shown here is derived from an EMBL/GenBank/DDBJ whole genome shotgun (WGS) entry which is preliminary data.</text>
</comment>
<dbReference type="InterPro" id="IPR024478">
    <property type="entry name" value="HlyB_4HB_MCP"/>
</dbReference>
<sequence length="526" mass="55684">MVSIKNMKVGMRLAAAFGIVVTLLIVIGVTSITKINSINTAIASIVDDRYVKVRLAFDVRDGVNDQIKYLRGIVIDTNRPEMNVKRYGQLDEATQQTNAAMKKIADIQVTAVGKKKIAGLLASADAFEKVKAELITLVKTGDFNAASTYVLKSMTATQNKFLDDAVAFANSQDSQLRSEGQSIVANGQSAISITLIFSALAILASILLGIFLTRSIVRPLVAAVDVAERVAAGDLSSKIQMTSRDETGVLMQALQRMNDNLLSIVTEVRTGSDTIAVASNQISSGNLDLSTRTEQQASSLEETASAMEQMTSTVKHNADNAREANQLVASTSSVAREGGVVMEQVIEKMEAIALSSKKIVDIISVIDSIAFQTNILSLNAAVEAARAGEQGRGFAVVASEVRNLAQRSASAAKEIKVLIEDSVAKVDEGSKLVTHAGSTIGEVVNSVQSVANIMSEITIASSEQSSGISEINMAITQMEAVTQQNAALVQEASAASQALQDQAERMAQAMSVFKVGQLSLNAAHNA</sequence>
<dbReference type="PANTHER" id="PTHR43531">
    <property type="entry name" value="PROTEIN ICFG"/>
    <property type="match status" value="1"/>
</dbReference>
<dbReference type="GO" id="GO:0007165">
    <property type="term" value="P:signal transduction"/>
    <property type="evidence" value="ECO:0007669"/>
    <property type="project" value="UniProtKB-KW"/>
</dbReference>
<dbReference type="PROSITE" id="PS50885">
    <property type="entry name" value="HAMP"/>
    <property type="match status" value="1"/>
</dbReference>
<feature type="domain" description="Methyl-accepting transducer" evidence="8">
    <location>
        <begin position="271"/>
        <end position="500"/>
    </location>
</feature>
<name>A0A1X1BXD0_9GAMM</name>
<evidence type="ECO:0000259" key="8">
    <source>
        <dbReference type="PROSITE" id="PS50111"/>
    </source>
</evidence>
<gene>
    <name evidence="10" type="ORF">HA41_08695</name>
</gene>
<accession>A0A1X1BXD0</accession>
<dbReference type="SMART" id="SM00283">
    <property type="entry name" value="MA"/>
    <property type="match status" value="1"/>
</dbReference>
<evidence type="ECO:0000256" key="6">
    <source>
        <dbReference type="PROSITE-ProRule" id="PRU00284"/>
    </source>
</evidence>
<keyword evidence="7" id="KW-0812">Transmembrane</keyword>
<dbReference type="STRING" id="472705.GCA_001743465_00059"/>
<keyword evidence="11" id="KW-1185">Reference proteome</keyword>
<feature type="domain" description="HAMP" evidence="9">
    <location>
        <begin position="214"/>
        <end position="266"/>
    </location>
</feature>
<evidence type="ECO:0000256" key="7">
    <source>
        <dbReference type="SAM" id="Phobius"/>
    </source>
</evidence>
<evidence type="ECO:0000256" key="4">
    <source>
        <dbReference type="ARBA" id="ARBA00023224"/>
    </source>
</evidence>
<dbReference type="Gene3D" id="1.10.287.950">
    <property type="entry name" value="Methyl-accepting chemotaxis protein"/>
    <property type="match status" value="1"/>
</dbReference>
<dbReference type="GO" id="GO:0004888">
    <property type="term" value="F:transmembrane signaling receptor activity"/>
    <property type="evidence" value="ECO:0007669"/>
    <property type="project" value="InterPro"/>
</dbReference>
<dbReference type="Proteomes" id="UP000193933">
    <property type="component" value="Unassembled WGS sequence"/>
</dbReference>
<dbReference type="InterPro" id="IPR047347">
    <property type="entry name" value="YvaQ-like_sensor"/>
</dbReference>
<dbReference type="AlphaFoldDB" id="A0A1X1BXD0"/>
<keyword evidence="4 6" id="KW-0807">Transducer</keyword>
<dbReference type="FunFam" id="1.10.287.950:FF:000001">
    <property type="entry name" value="Methyl-accepting chemotaxis sensory transducer"/>
    <property type="match status" value="1"/>
</dbReference>
<reference evidence="10 11" key="1">
    <citation type="journal article" date="2017" name="Antonie Van Leeuwenhoek">
        <title>Phylogenomic resolution of the bacterial genus Pantoea and its relationship with Erwinia and Tatumella.</title>
        <authorList>
            <person name="Palmer M."/>
            <person name="Steenkamp E.T."/>
            <person name="Coetzee M.P."/>
            <person name="Chan W.Y."/>
            <person name="van Zyl E."/>
            <person name="De Maayer P."/>
            <person name="Coutinho T.A."/>
            <person name="Blom J."/>
            <person name="Smits T.H."/>
            <person name="Duffy B."/>
            <person name="Venter S.N."/>
        </authorList>
    </citation>
    <scope>NUCLEOTIDE SEQUENCE [LARGE SCALE GENOMIC DNA]</scope>
    <source>
        <strain evidence="10 11">LMG 24534</strain>
    </source>
</reference>
<keyword evidence="3" id="KW-0145">Chemotaxis</keyword>
<dbReference type="PROSITE" id="PS50111">
    <property type="entry name" value="CHEMOTAXIS_TRANSDUC_2"/>
    <property type="match status" value="1"/>
</dbReference>
<dbReference type="OrthoDB" id="8724574at2"/>
<comment type="similarity">
    <text evidence="5">Belongs to the methyl-accepting chemotaxis (MCP) protein family.</text>
</comment>
<evidence type="ECO:0000256" key="5">
    <source>
        <dbReference type="ARBA" id="ARBA00029447"/>
    </source>
</evidence>
<organism evidence="10 11">
    <name type="scientific">Pantoea conspicua</name>
    <dbReference type="NCBI Taxonomy" id="472705"/>
    <lineage>
        <taxon>Bacteria</taxon>
        <taxon>Pseudomonadati</taxon>
        <taxon>Pseudomonadota</taxon>
        <taxon>Gammaproteobacteria</taxon>
        <taxon>Enterobacterales</taxon>
        <taxon>Erwiniaceae</taxon>
        <taxon>Pantoea</taxon>
    </lineage>
</organism>
<evidence type="ECO:0000256" key="3">
    <source>
        <dbReference type="ARBA" id="ARBA00022500"/>
    </source>
</evidence>
<protein>
    <submittedName>
        <fullName evidence="10">Methyl-accepting chemotaxis protein</fullName>
    </submittedName>
</protein>
<dbReference type="Gene3D" id="6.10.340.10">
    <property type="match status" value="1"/>
</dbReference>
<dbReference type="SMART" id="SM00304">
    <property type="entry name" value="HAMP"/>
    <property type="match status" value="1"/>
</dbReference>
<dbReference type="Pfam" id="PF00672">
    <property type="entry name" value="HAMP"/>
    <property type="match status" value="1"/>
</dbReference>
<dbReference type="GO" id="GO:0006935">
    <property type="term" value="P:chemotaxis"/>
    <property type="evidence" value="ECO:0007669"/>
    <property type="project" value="UniProtKB-KW"/>
</dbReference>
<dbReference type="InterPro" id="IPR051310">
    <property type="entry name" value="MCP_chemotaxis"/>
</dbReference>
<evidence type="ECO:0000256" key="1">
    <source>
        <dbReference type="ARBA" id="ARBA00004370"/>
    </source>
</evidence>
<proteinExistence type="inferred from homology"/>
<evidence type="ECO:0000259" key="9">
    <source>
        <dbReference type="PROSITE" id="PS50885"/>
    </source>
</evidence>
<keyword evidence="2" id="KW-0488">Methylation</keyword>
<dbReference type="CDD" id="cd11386">
    <property type="entry name" value="MCP_signal"/>
    <property type="match status" value="1"/>
</dbReference>
<dbReference type="RefSeq" id="WP_094120472.1">
    <property type="nucleotide sequence ID" value="NZ_MLFN01000018.1"/>
</dbReference>
<dbReference type="Pfam" id="PF00015">
    <property type="entry name" value="MCPsignal"/>
    <property type="match status" value="1"/>
</dbReference>
<dbReference type="EMBL" id="MLFN01000018">
    <property type="protein sequence ID" value="ORM53430.1"/>
    <property type="molecule type" value="Genomic_DNA"/>
</dbReference>
<keyword evidence="7" id="KW-0472">Membrane</keyword>
<dbReference type="InterPro" id="IPR003660">
    <property type="entry name" value="HAMP_dom"/>
</dbReference>
<dbReference type="CDD" id="cd06225">
    <property type="entry name" value="HAMP"/>
    <property type="match status" value="1"/>
</dbReference>
<evidence type="ECO:0000313" key="11">
    <source>
        <dbReference type="Proteomes" id="UP000193933"/>
    </source>
</evidence>
<dbReference type="PANTHER" id="PTHR43531:SF14">
    <property type="entry name" value="METHYL-ACCEPTING CHEMOTAXIS PROTEIN I-RELATED"/>
    <property type="match status" value="1"/>
</dbReference>
<evidence type="ECO:0000313" key="10">
    <source>
        <dbReference type="EMBL" id="ORM53430.1"/>
    </source>
</evidence>
<dbReference type="CDD" id="cd19411">
    <property type="entry name" value="MCP2201-like_sensor"/>
    <property type="match status" value="1"/>
</dbReference>
<dbReference type="GO" id="GO:0005886">
    <property type="term" value="C:plasma membrane"/>
    <property type="evidence" value="ECO:0007669"/>
    <property type="project" value="TreeGrafter"/>
</dbReference>
<feature type="transmembrane region" description="Helical" evidence="7">
    <location>
        <begin position="190"/>
        <end position="212"/>
    </location>
</feature>
<keyword evidence="7" id="KW-1133">Transmembrane helix</keyword>
<dbReference type="Pfam" id="PF12729">
    <property type="entry name" value="4HB_MCP_1"/>
    <property type="match status" value="1"/>
</dbReference>
<comment type="subcellular location">
    <subcellularLocation>
        <location evidence="1">Membrane</location>
    </subcellularLocation>
</comment>
<evidence type="ECO:0000256" key="2">
    <source>
        <dbReference type="ARBA" id="ARBA00022481"/>
    </source>
</evidence>
<dbReference type="SUPFAM" id="SSF58104">
    <property type="entry name" value="Methyl-accepting chemotaxis protein (MCP) signaling domain"/>
    <property type="match status" value="1"/>
</dbReference>
<dbReference type="InterPro" id="IPR004089">
    <property type="entry name" value="MCPsignal_dom"/>
</dbReference>